<evidence type="ECO:0000313" key="2">
    <source>
        <dbReference type="EMBL" id="NBN62796.1"/>
    </source>
</evidence>
<name>A0ABW9ZGM2_9HYPH</name>
<sequence>MTAENHVMVTVSYIADRDGVSKQAVSKTVRKLLAARPGTPVDLGPQGQVLRVSLAHYDEFRHRHVNPAKASAPLRPGGLDQNEPTLSASADRESDSFEEARRQAEWLKVGRERIRQQEDCGQLIRKDKTEEAVATIASALQQIIRQLPNRADEVAIAVSKEGVHGVRTILRRVAFEIGNKMADRLQEIAAAMPEHDPLIEDVEE</sequence>
<protein>
    <submittedName>
        <fullName evidence="2">Uncharacterized protein</fullName>
    </submittedName>
</protein>
<feature type="region of interest" description="Disordered" evidence="1">
    <location>
        <begin position="66"/>
        <end position="99"/>
    </location>
</feature>
<gene>
    <name evidence="2" type="ORF">GWI71_03795</name>
</gene>
<feature type="compositionally biased region" description="Basic and acidic residues" evidence="1">
    <location>
        <begin position="90"/>
        <end position="99"/>
    </location>
</feature>
<proteinExistence type="predicted"/>
<dbReference type="EMBL" id="JAABLP010000001">
    <property type="protein sequence ID" value="NBN62796.1"/>
    <property type="molecule type" value="Genomic_DNA"/>
</dbReference>
<dbReference type="Proteomes" id="UP000541347">
    <property type="component" value="Unassembled WGS sequence"/>
</dbReference>
<reference evidence="2 3" key="1">
    <citation type="submission" date="2020-01" db="EMBL/GenBank/DDBJ databases">
        <authorList>
            <person name="Peng S.Y."/>
            <person name="Li J."/>
            <person name="Wang M."/>
            <person name="Wang L."/>
            <person name="Wang C.Q."/>
            <person name="Wang J.R."/>
        </authorList>
    </citation>
    <scope>NUCLEOTIDE SEQUENCE [LARGE SCALE GENOMIC DNA]</scope>
    <source>
        <strain evidence="2 3">XCT-34</strain>
    </source>
</reference>
<evidence type="ECO:0000313" key="3">
    <source>
        <dbReference type="Proteomes" id="UP000541347"/>
    </source>
</evidence>
<keyword evidence="3" id="KW-1185">Reference proteome</keyword>
<evidence type="ECO:0000256" key="1">
    <source>
        <dbReference type="SAM" id="MobiDB-lite"/>
    </source>
</evidence>
<accession>A0ABW9ZGM2</accession>
<organism evidence="2 3">
    <name type="scientific">Pannonibacter tanglangensis</name>
    <dbReference type="NCBI Taxonomy" id="2750084"/>
    <lineage>
        <taxon>Bacteria</taxon>
        <taxon>Pseudomonadati</taxon>
        <taxon>Pseudomonadota</taxon>
        <taxon>Alphaproteobacteria</taxon>
        <taxon>Hyphomicrobiales</taxon>
        <taxon>Stappiaceae</taxon>
        <taxon>Pannonibacter</taxon>
    </lineage>
</organism>
<dbReference type="RefSeq" id="WP_161674047.1">
    <property type="nucleotide sequence ID" value="NZ_JAABLP010000001.1"/>
</dbReference>
<comment type="caution">
    <text evidence="2">The sequence shown here is derived from an EMBL/GenBank/DDBJ whole genome shotgun (WGS) entry which is preliminary data.</text>
</comment>